<dbReference type="GO" id="GO:0005634">
    <property type="term" value="C:nucleus"/>
    <property type="evidence" value="ECO:0007669"/>
    <property type="project" value="TreeGrafter"/>
</dbReference>
<proteinExistence type="predicted"/>
<feature type="domain" description="HTH CENPB-type" evidence="2">
    <location>
        <begin position="55"/>
        <end position="125"/>
    </location>
</feature>
<protein>
    <recommendedName>
        <fullName evidence="2">HTH CENPB-type domain-containing protein</fullName>
    </recommendedName>
</protein>
<evidence type="ECO:0000256" key="1">
    <source>
        <dbReference type="ARBA" id="ARBA00023125"/>
    </source>
</evidence>
<gene>
    <name evidence="3" type="ORF">SKAU_G00212230</name>
</gene>
<comment type="caution">
    <text evidence="3">The sequence shown here is derived from an EMBL/GenBank/DDBJ whole genome shotgun (WGS) entry which is preliminary data.</text>
</comment>
<accession>A0A9Q1IV16</accession>
<dbReference type="AlphaFoldDB" id="A0A9Q1IV16"/>
<dbReference type="PANTHER" id="PTHR19303:SF74">
    <property type="entry name" value="POGO TRANSPOSABLE ELEMENT WITH KRAB DOMAIN"/>
    <property type="match status" value="1"/>
</dbReference>
<dbReference type="Gene3D" id="1.10.10.60">
    <property type="entry name" value="Homeodomain-like"/>
    <property type="match status" value="1"/>
</dbReference>
<dbReference type="PROSITE" id="PS51253">
    <property type="entry name" value="HTH_CENPB"/>
    <property type="match status" value="1"/>
</dbReference>
<dbReference type="Proteomes" id="UP001152622">
    <property type="component" value="Chromosome 7"/>
</dbReference>
<keyword evidence="1" id="KW-0238">DNA-binding</keyword>
<evidence type="ECO:0000313" key="4">
    <source>
        <dbReference type="Proteomes" id="UP001152622"/>
    </source>
</evidence>
<dbReference type="EMBL" id="JAINUF010000007">
    <property type="protein sequence ID" value="KAJ8353656.1"/>
    <property type="molecule type" value="Genomic_DNA"/>
</dbReference>
<organism evidence="3 4">
    <name type="scientific">Synaphobranchus kaupii</name>
    <name type="common">Kaup's arrowtooth eel</name>
    <dbReference type="NCBI Taxonomy" id="118154"/>
    <lineage>
        <taxon>Eukaryota</taxon>
        <taxon>Metazoa</taxon>
        <taxon>Chordata</taxon>
        <taxon>Craniata</taxon>
        <taxon>Vertebrata</taxon>
        <taxon>Euteleostomi</taxon>
        <taxon>Actinopterygii</taxon>
        <taxon>Neopterygii</taxon>
        <taxon>Teleostei</taxon>
        <taxon>Anguilliformes</taxon>
        <taxon>Synaphobranchidae</taxon>
        <taxon>Synaphobranchus</taxon>
    </lineage>
</organism>
<dbReference type="GO" id="GO:0003677">
    <property type="term" value="F:DNA binding"/>
    <property type="evidence" value="ECO:0007669"/>
    <property type="project" value="UniProtKB-KW"/>
</dbReference>
<keyword evidence="4" id="KW-1185">Reference proteome</keyword>
<dbReference type="PANTHER" id="PTHR19303">
    <property type="entry name" value="TRANSPOSON"/>
    <property type="match status" value="1"/>
</dbReference>
<evidence type="ECO:0000313" key="3">
    <source>
        <dbReference type="EMBL" id="KAJ8353656.1"/>
    </source>
</evidence>
<sequence>MSVTNRQAKKWRDEDMVSAMAACQGRMNVAASARQFNVPRKTLDDRVKGHIHQGSKQGPPKKLNQADEKVLVRYALYSARQGFPLTKAMLLSYALTVAKKRGTGVSLGQKWWLGFLKRNGDALSMRTPDIIDWGRTSATKQNVVEAYFELLQNTVQENNLIGKPSQVYNCDEMFFQMHRTKLKVLVQKGTKAPYLQVPGTREHITTLVCINAEGGDVPPFIIFPKAFPGGENGVILLCLPPHTSHVLQPLDVGIFGPLKVEFARLALNICHFNNSFVLSKRDFGKVFRKAYKKCVEELHVKKAFKACGIWPLDSHAINSQRVMPAAIVVLPEDTTTTSGPDTVVCEAGPSTLPAGLSAQAAAPPAPPLHPLVASGDIPEDLADLFHPIKRRPHG</sequence>
<dbReference type="Pfam" id="PF03184">
    <property type="entry name" value="DDE_1"/>
    <property type="match status" value="1"/>
</dbReference>
<dbReference type="SUPFAM" id="SSF46689">
    <property type="entry name" value="Homeodomain-like"/>
    <property type="match status" value="1"/>
</dbReference>
<dbReference type="InterPro" id="IPR006600">
    <property type="entry name" value="HTH_CenpB_DNA-bd_dom"/>
</dbReference>
<name>A0A9Q1IV16_SYNKA</name>
<dbReference type="InterPro" id="IPR050863">
    <property type="entry name" value="CenT-Element_Derived"/>
</dbReference>
<dbReference type="OrthoDB" id="4327074at2759"/>
<dbReference type="InterPro" id="IPR004875">
    <property type="entry name" value="DDE_SF_endonuclease_dom"/>
</dbReference>
<reference evidence="3" key="1">
    <citation type="journal article" date="2023" name="Science">
        <title>Genome structures resolve the early diversification of teleost fishes.</title>
        <authorList>
            <person name="Parey E."/>
            <person name="Louis A."/>
            <person name="Montfort J."/>
            <person name="Bouchez O."/>
            <person name="Roques C."/>
            <person name="Iampietro C."/>
            <person name="Lluch J."/>
            <person name="Castinel A."/>
            <person name="Donnadieu C."/>
            <person name="Desvignes T."/>
            <person name="Floi Bucao C."/>
            <person name="Jouanno E."/>
            <person name="Wen M."/>
            <person name="Mejri S."/>
            <person name="Dirks R."/>
            <person name="Jansen H."/>
            <person name="Henkel C."/>
            <person name="Chen W.J."/>
            <person name="Zahm M."/>
            <person name="Cabau C."/>
            <person name="Klopp C."/>
            <person name="Thompson A.W."/>
            <person name="Robinson-Rechavi M."/>
            <person name="Braasch I."/>
            <person name="Lecointre G."/>
            <person name="Bobe J."/>
            <person name="Postlethwait J.H."/>
            <person name="Berthelot C."/>
            <person name="Roest Crollius H."/>
            <person name="Guiguen Y."/>
        </authorList>
    </citation>
    <scope>NUCLEOTIDE SEQUENCE</scope>
    <source>
        <strain evidence="3">WJC10195</strain>
    </source>
</reference>
<evidence type="ECO:0000259" key="2">
    <source>
        <dbReference type="PROSITE" id="PS51253"/>
    </source>
</evidence>
<dbReference type="InterPro" id="IPR009057">
    <property type="entry name" value="Homeodomain-like_sf"/>
</dbReference>